<keyword evidence="3" id="KW-0472">Membrane</keyword>
<keyword evidence="3" id="KW-1133">Transmembrane helix</keyword>
<reference evidence="5" key="1">
    <citation type="submission" date="2022-12" db="EMBL/GenBank/DDBJ databases">
        <title>Genomic Characterization of Candidatus Phytoplasma sacchari in China.</title>
        <authorList>
            <person name="Zhang R.-Y."/>
        </authorList>
    </citation>
    <scope>NUCLEOTIDE SEQUENCE [LARGE SCALE GENOMIC DNA]</scope>
    <source>
        <strain evidence="5">SCWL1</strain>
    </source>
</reference>
<keyword evidence="6" id="KW-1185">Reference proteome</keyword>
<evidence type="ECO:0000256" key="2">
    <source>
        <dbReference type="ARBA" id="ARBA00023315"/>
    </source>
</evidence>
<accession>A0ABY7M1L5</accession>
<evidence type="ECO:0000313" key="5">
    <source>
        <dbReference type="EMBL" id="WBL31609.1"/>
    </source>
</evidence>
<dbReference type="Pfam" id="PF01553">
    <property type="entry name" value="Acyltransferase"/>
    <property type="match status" value="1"/>
</dbReference>
<proteinExistence type="predicted"/>
<dbReference type="PANTHER" id="PTHR10434">
    <property type="entry name" value="1-ACYL-SN-GLYCEROL-3-PHOSPHATE ACYLTRANSFERASE"/>
    <property type="match status" value="1"/>
</dbReference>
<dbReference type="PANTHER" id="PTHR10434:SF11">
    <property type="entry name" value="1-ACYL-SN-GLYCEROL-3-PHOSPHATE ACYLTRANSFERASE"/>
    <property type="match status" value="1"/>
</dbReference>
<dbReference type="InterPro" id="IPR002123">
    <property type="entry name" value="Plipid/glycerol_acylTrfase"/>
</dbReference>
<dbReference type="EMBL" id="CP115156">
    <property type="protein sequence ID" value="WBL31609.1"/>
    <property type="molecule type" value="Genomic_DNA"/>
</dbReference>
<dbReference type="Proteomes" id="UP001210120">
    <property type="component" value="Chromosome"/>
</dbReference>
<keyword evidence="3" id="KW-0812">Transmembrane</keyword>
<feature type="domain" description="Phospholipid/glycerol acyltransferase" evidence="4">
    <location>
        <begin position="117"/>
        <end position="237"/>
    </location>
</feature>
<name>A0ABY7M1L5_9MOLU</name>
<dbReference type="SMART" id="SM00563">
    <property type="entry name" value="PlsC"/>
    <property type="match status" value="1"/>
</dbReference>
<dbReference type="SUPFAM" id="SSF69593">
    <property type="entry name" value="Glycerol-3-phosphate (1)-acyltransferase"/>
    <property type="match status" value="1"/>
</dbReference>
<organism evidence="5 6">
    <name type="scientific">Candidatus Phytoplasma sacchari</name>
    <dbReference type="NCBI Taxonomy" id="2609813"/>
    <lineage>
        <taxon>Bacteria</taxon>
        <taxon>Bacillati</taxon>
        <taxon>Mycoplasmatota</taxon>
        <taxon>Mollicutes</taxon>
        <taxon>Acholeplasmatales</taxon>
        <taxon>Acholeplasmataceae</taxon>
        <taxon>Candidatus Phytoplasma</taxon>
        <taxon>16SrXI (Rice yellow dwarf group)</taxon>
    </lineage>
</organism>
<gene>
    <name evidence="5" type="ORF">O7R10_00920</name>
</gene>
<evidence type="ECO:0000256" key="1">
    <source>
        <dbReference type="ARBA" id="ARBA00022679"/>
    </source>
</evidence>
<protein>
    <submittedName>
        <fullName evidence="5">Lysophospholipid acyltransferase family protein</fullName>
    </submittedName>
</protein>
<sequence>MFFTIYFIIIFFLSLCLTFTKIPIFDSFSVMKVLFSSIVPLYSKIILIILIFILNLIITWILVLLLFLICLLIIRIKAHNYNLKKKVLSSFSNLIINFFRIDIKINKKENINYDEKIIIYSNHKSLFDPFILASVLPMNITFAPKSELYNGFLGFLLSFCFNTFDCIEITRNDKRKTVLNIKKNIEKINKKFLSLVIFHEGGRKNKTNDKIIDSLDGSFKIALKSQSSILPISIKGSSFIIGKFWFRKKRIEIFIHPCIHFQDFKEKNTQEINLIVNNIINSVL</sequence>
<keyword evidence="2 5" id="KW-0012">Acyltransferase</keyword>
<dbReference type="CDD" id="cd07989">
    <property type="entry name" value="LPLAT_AGPAT-like"/>
    <property type="match status" value="1"/>
</dbReference>
<feature type="transmembrane region" description="Helical" evidence="3">
    <location>
        <begin position="5"/>
        <end position="25"/>
    </location>
</feature>
<dbReference type="GO" id="GO:0016746">
    <property type="term" value="F:acyltransferase activity"/>
    <property type="evidence" value="ECO:0007669"/>
    <property type="project" value="UniProtKB-KW"/>
</dbReference>
<keyword evidence="1" id="KW-0808">Transferase</keyword>
<evidence type="ECO:0000259" key="4">
    <source>
        <dbReference type="SMART" id="SM00563"/>
    </source>
</evidence>
<feature type="transmembrane region" description="Helical" evidence="3">
    <location>
        <begin position="45"/>
        <end position="74"/>
    </location>
</feature>
<evidence type="ECO:0000313" key="6">
    <source>
        <dbReference type="Proteomes" id="UP001210120"/>
    </source>
</evidence>
<evidence type="ECO:0000256" key="3">
    <source>
        <dbReference type="SAM" id="Phobius"/>
    </source>
</evidence>